<accession>A0A1S3XH77</accession>
<dbReference type="KEGG" id="nta:107765178"/>
<protein>
    <submittedName>
        <fullName evidence="2">Salivary glue protein Sgs-3-like</fullName>
    </submittedName>
</protein>
<feature type="region of interest" description="Disordered" evidence="1">
    <location>
        <begin position="1"/>
        <end position="50"/>
    </location>
</feature>
<reference evidence="2" key="1">
    <citation type="submission" date="2025-08" db="UniProtKB">
        <authorList>
            <consortium name="RefSeq"/>
        </authorList>
    </citation>
    <scope>IDENTIFICATION</scope>
</reference>
<proteinExistence type="predicted"/>
<feature type="compositionally biased region" description="Basic and acidic residues" evidence="1">
    <location>
        <begin position="105"/>
        <end position="119"/>
    </location>
</feature>
<feature type="compositionally biased region" description="Low complexity" evidence="1">
    <location>
        <begin position="63"/>
        <end position="81"/>
    </location>
</feature>
<organism evidence="2">
    <name type="scientific">Nicotiana tabacum</name>
    <name type="common">Common tobacco</name>
    <dbReference type="NCBI Taxonomy" id="4097"/>
    <lineage>
        <taxon>Eukaryota</taxon>
        <taxon>Viridiplantae</taxon>
        <taxon>Streptophyta</taxon>
        <taxon>Embryophyta</taxon>
        <taxon>Tracheophyta</taxon>
        <taxon>Spermatophyta</taxon>
        <taxon>Magnoliopsida</taxon>
        <taxon>eudicotyledons</taxon>
        <taxon>Gunneridae</taxon>
        <taxon>Pentapetalae</taxon>
        <taxon>asterids</taxon>
        <taxon>lamiids</taxon>
        <taxon>Solanales</taxon>
        <taxon>Solanaceae</taxon>
        <taxon>Nicotianoideae</taxon>
        <taxon>Nicotianeae</taxon>
        <taxon>Nicotiana</taxon>
    </lineage>
</organism>
<sequence length="171" mass="17822">MTKSSQTPSKPKSSSKTGTKSKFEKSKPKKIAKSAGNSEPSPAISPLMPADVLAPSHSVTVTPVISTPTAPTSPKPTTHAPVSVFQITSKPTKVKATSRKSVNSGKEKDRATAKGEPKVTEATAQGESALVKDAQVKPPPLKLDVLAFTIEVSPLEVVEPLSDTLNVGVLM</sequence>
<evidence type="ECO:0000313" key="2">
    <source>
        <dbReference type="RefSeq" id="XP_016439281.1"/>
    </source>
</evidence>
<dbReference type="PaxDb" id="4097-A0A1S3XH77"/>
<name>A0A1S3XH77_TOBAC</name>
<dbReference type="RefSeq" id="XP_016439281.1">
    <property type="nucleotide sequence ID" value="XM_016583795.1"/>
</dbReference>
<feature type="region of interest" description="Disordered" evidence="1">
    <location>
        <begin position="63"/>
        <end position="136"/>
    </location>
</feature>
<dbReference type="OrthoDB" id="10383317at2759"/>
<dbReference type="AlphaFoldDB" id="A0A1S3XH77"/>
<feature type="compositionally biased region" description="Low complexity" evidence="1">
    <location>
        <begin position="1"/>
        <end position="20"/>
    </location>
</feature>
<evidence type="ECO:0000256" key="1">
    <source>
        <dbReference type="SAM" id="MobiDB-lite"/>
    </source>
</evidence>
<gene>
    <name evidence="2" type="primary">LOC107765178</name>
</gene>